<evidence type="ECO:0000313" key="2">
    <source>
        <dbReference type="Proteomes" id="UP000247480"/>
    </source>
</evidence>
<dbReference type="EMBL" id="BGJZ01000042">
    <property type="protein sequence ID" value="GBH07701.1"/>
    <property type="molecule type" value="Genomic_DNA"/>
</dbReference>
<reference evidence="1 2" key="1">
    <citation type="submission" date="2018-04" db="EMBL/GenBank/DDBJ databases">
        <title>Draft genome sequence of Pseudomonas syringae pv. actinidiae biovar 1 strains isolated from kiwifruit in Kagawa prefecture.</title>
        <authorList>
            <person name="Tabuchi M."/>
            <person name="Saito M."/>
            <person name="Fujiwara S."/>
            <person name="Sasa N."/>
            <person name="Akimitsu K."/>
            <person name="Gomi K."/>
            <person name="Konishi-Sugita S."/>
            <person name="Hamano K."/>
            <person name="Kataoka I."/>
        </authorList>
    </citation>
    <scope>NUCLEOTIDE SEQUENCE [LARGE SCALE GENOMIC DNA]</scope>
    <source>
        <strain evidence="1 2">MAFF212206</strain>
    </source>
</reference>
<comment type="caution">
    <text evidence="1">The sequence shown here is derived from an EMBL/GenBank/DDBJ whole genome shotgun (WGS) entry which is preliminary data.</text>
</comment>
<accession>A0A2V0Q5H8</accession>
<dbReference type="Proteomes" id="UP000247480">
    <property type="component" value="Unassembled WGS sequence"/>
</dbReference>
<evidence type="ECO:0000313" key="1">
    <source>
        <dbReference type="EMBL" id="GBH07701.1"/>
    </source>
</evidence>
<sequence length="43" mass="5338">MHFLLNRQAIFMHWGPRELCWEVLPSPRFEVKALKRHYCPLMR</sequence>
<name>A0A2V0Q5H8_PSESF</name>
<proteinExistence type="predicted"/>
<dbReference type="AlphaFoldDB" id="A0A2V0Q5H8"/>
<gene>
    <name evidence="1" type="ORF">KPSA1_01061</name>
</gene>
<organism evidence="1 2">
    <name type="scientific">Pseudomonas syringae pv. actinidiae</name>
    <dbReference type="NCBI Taxonomy" id="103796"/>
    <lineage>
        <taxon>Bacteria</taxon>
        <taxon>Pseudomonadati</taxon>
        <taxon>Pseudomonadota</taxon>
        <taxon>Gammaproteobacteria</taxon>
        <taxon>Pseudomonadales</taxon>
        <taxon>Pseudomonadaceae</taxon>
        <taxon>Pseudomonas</taxon>
        <taxon>Pseudomonas syringae</taxon>
    </lineage>
</organism>
<protein>
    <submittedName>
        <fullName evidence="1">Uncharacterized protein</fullName>
    </submittedName>
</protein>